<comment type="similarity">
    <text evidence="1">Belongs to the amidase family.</text>
</comment>
<dbReference type="InterPro" id="IPR000120">
    <property type="entry name" value="Amidase"/>
</dbReference>
<protein>
    <recommendedName>
        <fullName evidence="2">Amidase domain-containing protein</fullName>
    </recommendedName>
</protein>
<dbReference type="Pfam" id="PF01425">
    <property type="entry name" value="Amidase"/>
    <property type="match status" value="1"/>
</dbReference>
<evidence type="ECO:0000313" key="3">
    <source>
        <dbReference type="EMBL" id="CPR18720.1"/>
    </source>
</evidence>
<dbReference type="InterPro" id="IPR023631">
    <property type="entry name" value="Amidase_dom"/>
</dbReference>
<evidence type="ECO:0000256" key="1">
    <source>
        <dbReference type="ARBA" id="ARBA00009199"/>
    </source>
</evidence>
<dbReference type="EMBL" id="LN829119">
    <property type="protein sequence ID" value="CPR18720.1"/>
    <property type="molecule type" value="Genomic_DNA"/>
</dbReference>
<name>A0A0D6JEH7_9HYPH</name>
<feature type="domain" description="Amidase" evidence="2">
    <location>
        <begin position="26"/>
        <end position="444"/>
    </location>
</feature>
<dbReference type="OrthoDB" id="8438154at2"/>
<evidence type="ECO:0000259" key="2">
    <source>
        <dbReference type="Pfam" id="PF01425"/>
    </source>
</evidence>
<evidence type="ECO:0000313" key="4">
    <source>
        <dbReference type="Proteomes" id="UP000033187"/>
    </source>
</evidence>
<dbReference type="SUPFAM" id="SSF75304">
    <property type="entry name" value="Amidase signature (AS) enzymes"/>
    <property type="match status" value="1"/>
</dbReference>
<organism evidence="3 4">
    <name type="scientific">Candidatus Filomicrobium marinum</name>
    <dbReference type="NCBI Taxonomy" id="1608628"/>
    <lineage>
        <taxon>Bacteria</taxon>
        <taxon>Pseudomonadati</taxon>
        <taxon>Pseudomonadota</taxon>
        <taxon>Alphaproteobacteria</taxon>
        <taxon>Hyphomicrobiales</taxon>
        <taxon>Hyphomicrobiaceae</taxon>
        <taxon>Filomicrobium</taxon>
    </lineage>
</organism>
<keyword evidence="4" id="KW-1185">Reference proteome</keyword>
<dbReference type="AlphaFoldDB" id="A0A0D6JEH7"/>
<reference evidence="4" key="1">
    <citation type="submission" date="2015-02" db="EMBL/GenBank/DDBJ databases">
        <authorList>
            <person name="Chooi Y.-H."/>
        </authorList>
    </citation>
    <scope>NUCLEOTIDE SEQUENCE [LARGE SCALE GENOMIC DNA]</scope>
    <source>
        <strain evidence="4">strain Y</strain>
    </source>
</reference>
<gene>
    <name evidence="3" type="ORF">YBN1229_v1_1837</name>
</gene>
<dbReference type="Proteomes" id="UP000033187">
    <property type="component" value="Chromosome 1"/>
</dbReference>
<dbReference type="KEGG" id="fil:BN1229_v1_1834"/>
<dbReference type="PANTHER" id="PTHR11895">
    <property type="entry name" value="TRANSAMIDASE"/>
    <property type="match status" value="1"/>
</dbReference>
<dbReference type="InterPro" id="IPR036928">
    <property type="entry name" value="AS_sf"/>
</dbReference>
<dbReference type="RefSeq" id="WP_046477971.1">
    <property type="nucleotide sequence ID" value="NZ_LN829118.1"/>
</dbReference>
<dbReference type="PANTHER" id="PTHR11895:SF7">
    <property type="entry name" value="GLUTAMYL-TRNA(GLN) AMIDOTRANSFERASE SUBUNIT A, MITOCHONDRIAL"/>
    <property type="match status" value="1"/>
</dbReference>
<dbReference type="GO" id="GO:0003824">
    <property type="term" value="F:catalytic activity"/>
    <property type="evidence" value="ECO:0007669"/>
    <property type="project" value="InterPro"/>
</dbReference>
<accession>A0A0D6JEH7</accession>
<dbReference type="Gene3D" id="3.90.1300.10">
    <property type="entry name" value="Amidase signature (AS) domain"/>
    <property type="match status" value="1"/>
</dbReference>
<dbReference type="KEGG" id="fiy:BN1229_v1_1837"/>
<proteinExistence type="inferred from homology"/>
<sequence>MATGFAFMGVREMAGLFARKEASPIEVLDDVIGRLSTLEPKLNMFACLDLEGARKLAQASEQRMMRGERIGILDGIPTSIKDLIAMQGLPLRSGSKASADTPAALDAPVTERLRNAGAVLLGKSTTSEFGCKAVGDSPLTGITRNPWNLEMTPGGSSCGAAAAVASGLLPYTIGTDGGGSLRIPGALCGLVGFKAQFARIPIFPVSATPTLAHVGPLTRTCEDAAAVLSVICGYDRRDPFTVAGPVPDFAPGQPAGRPLRIAWSPTLGYARADAEVLSLCEKAAKSFEALGHHVDVVDHVMDDPGDIWTAEFYAGVGTRLRATVETAPELIDPAVLEVLKEAISQDMRSYYDRVFARYAFREKMREFFEDYDLLLSPTLPTAAFPVGLNTPPGYEDRSIVSWVYYTYPFNLTGQPAASIPAGLTSDGLPVGLQIVAGAHDDALLFVAASAYEPTSEFTAQAQWPTIV</sequence>